<dbReference type="STRING" id="235985.SAMN05414137_13922"/>
<feature type="transmembrane region" description="Helical" evidence="3">
    <location>
        <begin position="44"/>
        <end position="62"/>
    </location>
</feature>
<proteinExistence type="predicted"/>
<dbReference type="Pfam" id="PF07228">
    <property type="entry name" value="SpoIIE"/>
    <property type="match status" value="1"/>
</dbReference>
<feature type="region of interest" description="Disordered" evidence="2">
    <location>
        <begin position="352"/>
        <end position="394"/>
    </location>
</feature>
<reference evidence="6" key="1">
    <citation type="submission" date="2016-10" db="EMBL/GenBank/DDBJ databases">
        <authorList>
            <person name="Varghese N."/>
        </authorList>
    </citation>
    <scope>NUCLEOTIDE SEQUENCE [LARGE SCALE GENOMIC DNA]</scope>
    <source>
        <strain evidence="6">DSM 45096 / BCRC 16803 / CGMCC 4.1857 / CIP 109030 / JCM 12277 / KCTC 19219 / NBRC 100920 / 33214</strain>
    </source>
</reference>
<dbReference type="SMART" id="SM00331">
    <property type="entry name" value="PP2C_SIG"/>
    <property type="match status" value="1"/>
</dbReference>
<dbReference type="SUPFAM" id="SSF81606">
    <property type="entry name" value="PP2C-like"/>
    <property type="match status" value="1"/>
</dbReference>
<organism evidence="5 6">
    <name type="scientific">Streptacidiphilus jiangxiensis</name>
    <dbReference type="NCBI Taxonomy" id="235985"/>
    <lineage>
        <taxon>Bacteria</taxon>
        <taxon>Bacillati</taxon>
        <taxon>Actinomycetota</taxon>
        <taxon>Actinomycetes</taxon>
        <taxon>Kitasatosporales</taxon>
        <taxon>Streptomycetaceae</taxon>
        <taxon>Streptacidiphilus</taxon>
    </lineage>
</organism>
<keyword evidence="6" id="KW-1185">Reference proteome</keyword>
<keyword evidence="1" id="KW-0378">Hydrolase</keyword>
<dbReference type="InterPro" id="IPR001932">
    <property type="entry name" value="PPM-type_phosphatase-like_dom"/>
</dbReference>
<gene>
    <name evidence="5" type="ORF">SAMN05414137_13922</name>
</gene>
<keyword evidence="3" id="KW-1133">Transmembrane helix</keyword>
<evidence type="ECO:0000256" key="2">
    <source>
        <dbReference type="SAM" id="MobiDB-lite"/>
    </source>
</evidence>
<accession>A0A1H8A218</accession>
<feature type="domain" description="PPM-type phosphatase" evidence="4">
    <location>
        <begin position="126"/>
        <end position="349"/>
    </location>
</feature>
<dbReference type="PANTHER" id="PTHR43156:SF2">
    <property type="entry name" value="STAGE II SPORULATION PROTEIN E"/>
    <property type="match status" value="1"/>
</dbReference>
<dbReference type="FunFam" id="3.60.40.10:FF:000058">
    <property type="entry name" value="Stage II sporulation protein E"/>
    <property type="match status" value="1"/>
</dbReference>
<dbReference type="InterPro" id="IPR036457">
    <property type="entry name" value="PPM-type-like_dom_sf"/>
</dbReference>
<evidence type="ECO:0000313" key="5">
    <source>
        <dbReference type="EMBL" id="SEM63597.1"/>
    </source>
</evidence>
<evidence type="ECO:0000256" key="1">
    <source>
        <dbReference type="ARBA" id="ARBA00022801"/>
    </source>
</evidence>
<keyword evidence="3" id="KW-0812">Transmembrane</keyword>
<keyword evidence="3" id="KW-0472">Membrane</keyword>
<dbReference type="EMBL" id="FOAZ01000039">
    <property type="protein sequence ID" value="SEM63597.1"/>
    <property type="molecule type" value="Genomic_DNA"/>
</dbReference>
<dbReference type="PANTHER" id="PTHR43156">
    <property type="entry name" value="STAGE II SPORULATION PROTEIN E-RELATED"/>
    <property type="match status" value="1"/>
</dbReference>
<feature type="transmembrane region" description="Helical" evidence="3">
    <location>
        <begin position="6"/>
        <end position="32"/>
    </location>
</feature>
<sequence length="394" mass="42503">MLTPVPFVLIIVITTVDLTTPIRVHYGAALILAPLLMAMIEGPWLTAVTALLAVCAQIVIAVHFDVLEVRREEAVQIIVLTVLSTMVVWFARVYQRRRRQFEQLRSVSETAQKAVMRPLPSRLGGLQIASFYLAAAAEARIGGDLFTATRTGYGARVLIGDVRGKGLNAVGESALLVGAFREAAASHRTLPELAAALDRSVGRFLADYAEDYAHPSEHFTTAVLLNIPEHESVVEVVSCGHPPPLLVHDGTVRVLESSDPAPPLGMHVLELGDECTDVFEFTAGDTLLLYTDGVVEARDELGAFYPLAERLRAWAREKPDDLLQSLREDLSAFCGGRLDDDVAVIAIHRVPSPLPRPAQDRRTGGRTAGADTAPGDTVPGRTVPGRTAPGHTVP</sequence>
<evidence type="ECO:0000259" key="4">
    <source>
        <dbReference type="SMART" id="SM00331"/>
    </source>
</evidence>
<dbReference type="GO" id="GO:0016791">
    <property type="term" value="F:phosphatase activity"/>
    <property type="evidence" value="ECO:0007669"/>
    <property type="project" value="TreeGrafter"/>
</dbReference>
<evidence type="ECO:0000256" key="3">
    <source>
        <dbReference type="SAM" id="Phobius"/>
    </source>
</evidence>
<feature type="transmembrane region" description="Helical" evidence="3">
    <location>
        <begin position="74"/>
        <end position="94"/>
    </location>
</feature>
<dbReference type="Gene3D" id="3.60.40.10">
    <property type="entry name" value="PPM-type phosphatase domain"/>
    <property type="match status" value="1"/>
</dbReference>
<dbReference type="AlphaFoldDB" id="A0A1H8A218"/>
<name>A0A1H8A218_STRJI</name>
<dbReference type="InterPro" id="IPR052016">
    <property type="entry name" value="Bact_Sigma-Reg"/>
</dbReference>
<evidence type="ECO:0000313" key="6">
    <source>
        <dbReference type="Proteomes" id="UP000183015"/>
    </source>
</evidence>
<dbReference type="Proteomes" id="UP000183015">
    <property type="component" value="Unassembled WGS sequence"/>
</dbReference>
<protein>
    <submittedName>
        <fullName evidence="5">Serine phosphatase RsbU, regulator of sigma subunit</fullName>
    </submittedName>
</protein>
<dbReference type="eggNOG" id="COG2208">
    <property type="taxonomic scope" value="Bacteria"/>
</dbReference>